<keyword evidence="7" id="KW-0336">GPI-anchor</keyword>
<name>A0A367YJX9_9ASCO</name>
<keyword evidence="6" id="KW-0964">Secreted</keyword>
<evidence type="ECO:0000256" key="12">
    <source>
        <dbReference type="ARBA" id="ARBA00023136"/>
    </source>
</evidence>
<dbReference type="GO" id="GO:0043709">
    <property type="term" value="P:cell adhesion involved in single-species biofilm formation"/>
    <property type="evidence" value="ECO:0007669"/>
    <property type="project" value="TreeGrafter"/>
</dbReference>
<comment type="caution">
    <text evidence="17">The sequence shown here is derived from an EMBL/GenBank/DDBJ whole genome shotgun (WGS) entry which is preliminary data.</text>
</comment>
<gene>
    <name evidence="17" type="primary">ALS5_0</name>
    <name evidence="17" type="ORF">Cantr_01965</name>
</gene>
<evidence type="ECO:0000313" key="18">
    <source>
        <dbReference type="Proteomes" id="UP000253472"/>
    </source>
</evidence>
<dbReference type="GO" id="GO:0009986">
    <property type="term" value="C:cell surface"/>
    <property type="evidence" value="ECO:0007669"/>
    <property type="project" value="TreeGrafter"/>
</dbReference>
<evidence type="ECO:0000256" key="3">
    <source>
        <dbReference type="ARBA" id="ARBA00007021"/>
    </source>
</evidence>
<keyword evidence="9" id="KW-0677">Repeat</keyword>
<dbReference type="InterPro" id="IPR033504">
    <property type="entry name" value="ALS"/>
</dbReference>
<dbReference type="GO" id="GO:0098552">
    <property type="term" value="C:side of membrane"/>
    <property type="evidence" value="ECO:0007669"/>
    <property type="project" value="UniProtKB-KW"/>
</dbReference>
<dbReference type="PANTHER" id="PTHR33793">
    <property type="entry name" value="ALPHA-AGGLUTININ"/>
    <property type="match status" value="1"/>
</dbReference>
<proteinExistence type="inferred from homology"/>
<evidence type="ECO:0000256" key="8">
    <source>
        <dbReference type="ARBA" id="ARBA00022729"/>
    </source>
</evidence>
<evidence type="ECO:0000256" key="6">
    <source>
        <dbReference type="ARBA" id="ARBA00022525"/>
    </source>
</evidence>
<dbReference type="GO" id="GO:1903561">
    <property type="term" value="C:extracellular vesicle"/>
    <property type="evidence" value="ECO:0007669"/>
    <property type="project" value="TreeGrafter"/>
</dbReference>
<evidence type="ECO:0000256" key="15">
    <source>
        <dbReference type="ARBA" id="ARBA00023288"/>
    </source>
</evidence>
<keyword evidence="15" id="KW-0449">Lipoprotein</keyword>
<sequence length="573" mass="63152">MPGNTFTLMMPSVFKFIVTTPEVDLVASGKAYATCRLNVGEEFVPFSTVQCTVSDNVESGETYNGEVSLPFSFSAGASGSSTDIEASRCFVPGENTITFTDGDNRLSIHAYFEANPTDPSGLISAQKLIQSPAQPLALVILPECRSRYLSGISFTAEGYSIDCNSAQAGLTTELNAWIKPLDVFDFPYTSECTCSGFSFSFLNIQLGYRVFLNALATVPTDAAYRVKYDLRYQCVDGDDTDASMTKLWNPYERLEADLYGQVIVITMRTVTEATTYVTTLPFDPAIQNTKTVEVVKQIPLTTITDSYVGVTTRTSTLPAVIGQTGAVLVETPYHLTTTITSFWSQQYTSMLTVIASLDSIDTVLVNYPVNPSTTITSIWGEDYSTTYTETNGIGETDYVFVMFPPNPTLTTQEFWTGSDLRWEMLTDERGGTDTLFLLAPANPTATYFEFWDSDYATTETSAHGPQSTDAVIIYVPPNPTITTIEFWLEGYTTTVTQEQEPNETDYVVIFVPPNPTITTSEFWIDSFTTSALHTMGPQDRDTLFVHVPHNPTITSAPFWFENQVSTATETNAP</sequence>
<evidence type="ECO:0000256" key="9">
    <source>
        <dbReference type="ARBA" id="ARBA00022737"/>
    </source>
</evidence>
<dbReference type="AlphaFoldDB" id="A0A367YJX9"/>
<keyword evidence="8" id="KW-0732">Signal</keyword>
<keyword evidence="13" id="KW-1015">Disulfide bond</keyword>
<dbReference type="GO" id="GO:0044011">
    <property type="term" value="P:single-species biofilm formation on inanimate substrate"/>
    <property type="evidence" value="ECO:0007669"/>
    <property type="project" value="TreeGrafter"/>
</dbReference>
<keyword evidence="5" id="KW-0134">Cell wall</keyword>
<evidence type="ECO:0000256" key="5">
    <source>
        <dbReference type="ARBA" id="ARBA00022512"/>
    </source>
</evidence>
<keyword evidence="14" id="KW-0325">Glycoprotein</keyword>
<dbReference type="GO" id="GO:0030448">
    <property type="term" value="P:hyphal growth"/>
    <property type="evidence" value="ECO:0007669"/>
    <property type="project" value="TreeGrafter"/>
</dbReference>
<dbReference type="Pfam" id="PF05792">
    <property type="entry name" value="Candida_ALS"/>
    <property type="match status" value="6"/>
</dbReference>
<comment type="similarity">
    <text evidence="3">Belongs to the ALS family.</text>
</comment>
<evidence type="ECO:0000256" key="1">
    <source>
        <dbReference type="ARBA" id="ARBA00004191"/>
    </source>
</evidence>
<dbReference type="SMART" id="SM01056">
    <property type="entry name" value="Candida_ALS_N"/>
    <property type="match status" value="1"/>
</dbReference>
<dbReference type="GO" id="GO:0030445">
    <property type="term" value="C:yeast-form cell wall"/>
    <property type="evidence" value="ECO:0007669"/>
    <property type="project" value="TreeGrafter"/>
</dbReference>
<dbReference type="InterPro" id="IPR011252">
    <property type="entry name" value="Fibrogen-bd_dom1"/>
</dbReference>
<feature type="domain" description="Agglutinin-like protein N-terminal" evidence="16">
    <location>
        <begin position="1"/>
        <end position="234"/>
    </location>
</feature>
<comment type="subcellular location">
    <subcellularLocation>
        <location evidence="2">Cell membrane</location>
        <topology evidence="2">Lipid-anchor</topology>
        <topology evidence="2">GPI-anchor</topology>
    </subcellularLocation>
    <subcellularLocation>
        <location evidence="1">Secreted</location>
        <location evidence="1">Cell wall</location>
    </subcellularLocation>
</comment>
<dbReference type="InterPro" id="IPR024672">
    <property type="entry name" value="Agglutinin-like_N"/>
</dbReference>
<dbReference type="Gene3D" id="2.60.40.1280">
    <property type="match status" value="1"/>
</dbReference>
<dbReference type="EMBL" id="QLNQ01000017">
    <property type="protein sequence ID" value="RCK66196.1"/>
    <property type="molecule type" value="Genomic_DNA"/>
</dbReference>
<dbReference type="InterPro" id="IPR008440">
    <property type="entry name" value="Agglutinin-like_ALS_rpt"/>
</dbReference>
<evidence type="ECO:0000256" key="11">
    <source>
        <dbReference type="ARBA" id="ARBA00023026"/>
    </source>
</evidence>
<evidence type="ECO:0000259" key="16">
    <source>
        <dbReference type="SMART" id="SM01056"/>
    </source>
</evidence>
<protein>
    <submittedName>
        <fullName evidence="17">Agglutinin-like protein 5</fullName>
    </submittedName>
</protein>
<dbReference type="Proteomes" id="UP000253472">
    <property type="component" value="Unassembled WGS sequence"/>
</dbReference>
<dbReference type="Gene3D" id="2.60.40.2430">
    <property type="entry name" value="Agglutinin-like protein, N-terminal domain, N2 subdomain"/>
    <property type="match status" value="1"/>
</dbReference>
<evidence type="ECO:0000256" key="13">
    <source>
        <dbReference type="ARBA" id="ARBA00023157"/>
    </source>
</evidence>
<dbReference type="InterPro" id="IPR008966">
    <property type="entry name" value="Adhesion_dom_sf"/>
</dbReference>
<dbReference type="SUPFAM" id="SSF49401">
    <property type="entry name" value="Bacterial adhesins"/>
    <property type="match status" value="1"/>
</dbReference>
<dbReference type="PANTHER" id="PTHR33793:SF2">
    <property type="entry name" value="AGGLUTININ-LIKE PROTEIN 6"/>
    <property type="match status" value="1"/>
</dbReference>
<keyword evidence="12" id="KW-0472">Membrane</keyword>
<dbReference type="OrthoDB" id="3981162at2759"/>
<dbReference type="GO" id="GO:0098609">
    <property type="term" value="P:cell-cell adhesion"/>
    <property type="evidence" value="ECO:0007669"/>
    <property type="project" value="TreeGrafter"/>
</dbReference>
<dbReference type="GO" id="GO:0043710">
    <property type="term" value="P:cell adhesion involved in multi-species biofilm formation"/>
    <property type="evidence" value="ECO:0007669"/>
    <property type="project" value="TreeGrafter"/>
</dbReference>
<evidence type="ECO:0000256" key="2">
    <source>
        <dbReference type="ARBA" id="ARBA00004609"/>
    </source>
</evidence>
<reference evidence="17 18" key="1">
    <citation type="submission" date="2018-06" db="EMBL/GenBank/DDBJ databases">
        <title>Whole genome sequencing of Candida tropicalis (genome annotated by CSBL at Korea University).</title>
        <authorList>
            <person name="Ahn J."/>
        </authorList>
    </citation>
    <scope>NUCLEOTIDE SEQUENCE [LARGE SCALE GENOMIC DNA]</scope>
    <source>
        <strain evidence="17 18">ATCC 20962</strain>
    </source>
</reference>
<keyword evidence="4" id="KW-1003">Cell membrane</keyword>
<dbReference type="Pfam" id="PF11766">
    <property type="entry name" value="Candida_ALS_N"/>
    <property type="match status" value="1"/>
</dbReference>
<accession>A0A367YJX9</accession>
<evidence type="ECO:0000313" key="17">
    <source>
        <dbReference type="EMBL" id="RCK66196.1"/>
    </source>
</evidence>
<dbReference type="GO" id="GO:0005886">
    <property type="term" value="C:plasma membrane"/>
    <property type="evidence" value="ECO:0007669"/>
    <property type="project" value="UniProtKB-SubCell"/>
</dbReference>
<keyword evidence="18" id="KW-1185">Reference proteome</keyword>
<organism evidence="17 18">
    <name type="scientific">Candida viswanathii</name>
    <dbReference type="NCBI Taxonomy" id="5486"/>
    <lineage>
        <taxon>Eukaryota</taxon>
        <taxon>Fungi</taxon>
        <taxon>Dikarya</taxon>
        <taxon>Ascomycota</taxon>
        <taxon>Saccharomycotina</taxon>
        <taxon>Pichiomycetes</taxon>
        <taxon>Debaryomycetaceae</taxon>
        <taxon>Candida/Lodderomyces clade</taxon>
        <taxon>Candida</taxon>
    </lineage>
</organism>
<keyword evidence="10" id="KW-0130">Cell adhesion</keyword>
<evidence type="ECO:0000256" key="14">
    <source>
        <dbReference type="ARBA" id="ARBA00023180"/>
    </source>
</evidence>
<evidence type="ECO:0000256" key="7">
    <source>
        <dbReference type="ARBA" id="ARBA00022622"/>
    </source>
</evidence>
<dbReference type="GO" id="GO:0030446">
    <property type="term" value="C:hyphal cell wall"/>
    <property type="evidence" value="ECO:0007669"/>
    <property type="project" value="TreeGrafter"/>
</dbReference>
<dbReference type="InterPro" id="IPR043063">
    <property type="entry name" value="Agglutinin-like_N_N2"/>
</dbReference>
<evidence type="ECO:0000256" key="4">
    <source>
        <dbReference type="ARBA" id="ARBA00022475"/>
    </source>
</evidence>
<keyword evidence="11" id="KW-0843">Virulence</keyword>
<evidence type="ECO:0000256" key="10">
    <source>
        <dbReference type="ARBA" id="ARBA00022889"/>
    </source>
</evidence>